<dbReference type="EMBL" id="BQNB010020020">
    <property type="protein sequence ID" value="GJT91444.1"/>
    <property type="molecule type" value="Genomic_DNA"/>
</dbReference>
<dbReference type="InterPro" id="IPR036397">
    <property type="entry name" value="RNaseH_sf"/>
</dbReference>
<evidence type="ECO:0000313" key="4">
    <source>
        <dbReference type="EMBL" id="GJT91444.1"/>
    </source>
</evidence>
<evidence type="ECO:0000313" key="5">
    <source>
        <dbReference type="Proteomes" id="UP001151760"/>
    </source>
</evidence>
<dbReference type="Pfam" id="PF13976">
    <property type="entry name" value="gag_pre-integrs"/>
    <property type="match status" value="1"/>
</dbReference>
<comment type="caution">
    <text evidence="4">The sequence shown here is derived from an EMBL/GenBank/DDBJ whole genome shotgun (WGS) entry which is preliminary data.</text>
</comment>
<dbReference type="InterPro" id="IPR025724">
    <property type="entry name" value="GAG-pre-integrase_dom"/>
</dbReference>
<dbReference type="InterPro" id="IPR012337">
    <property type="entry name" value="RNaseH-like_sf"/>
</dbReference>
<reference evidence="4" key="2">
    <citation type="submission" date="2022-01" db="EMBL/GenBank/DDBJ databases">
        <authorList>
            <person name="Yamashiro T."/>
            <person name="Shiraishi A."/>
            <person name="Satake H."/>
            <person name="Nakayama K."/>
        </authorList>
    </citation>
    <scope>NUCLEOTIDE SEQUENCE</scope>
</reference>
<dbReference type="Gene3D" id="3.30.420.10">
    <property type="entry name" value="Ribonuclease H-like superfamily/Ribonuclease H"/>
    <property type="match status" value="1"/>
</dbReference>
<dbReference type="SUPFAM" id="SSF53098">
    <property type="entry name" value="Ribonuclease H-like"/>
    <property type="match status" value="1"/>
</dbReference>
<feature type="coiled-coil region" evidence="1">
    <location>
        <begin position="483"/>
        <end position="510"/>
    </location>
</feature>
<keyword evidence="1" id="KW-0175">Coiled coil</keyword>
<organism evidence="4 5">
    <name type="scientific">Tanacetum coccineum</name>
    <dbReference type="NCBI Taxonomy" id="301880"/>
    <lineage>
        <taxon>Eukaryota</taxon>
        <taxon>Viridiplantae</taxon>
        <taxon>Streptophyta</taxon>
        <taxon>Embryophyta</taxon>
        <taxon>Tracheophyta</taxon>
        <taxon>Spermatophyta</taxon>
        <taxon>Magnoliopsida</taxon>
        <taxon>eudicotyledons</taxon>
        <taxon>Gunneridae</taxon>
        <taxon>Pentapetalae</taxon>
        <taxon>asterids</taxon>
        <taxon>campanulids</taxon>
        <taxon>Asterales</taxon>
        <taxon>Asteraceae</taxon>
        <taxon>Asteroideae</taxon>
        <taxon>Anthemideae</taxon>
        <taxon>Anthemidinae</taxon>
        <taxon>Tanacetum</taxon>
    </lineage>
</organism>
<feature type="domain" description="Integrase catalytic" evidence="3">
    <location>
        <begin position="827"/>
        <end position="918"/>
    </location>
</feature>
<name>A0ABQ5HV57_9ASTR</name>
<evidence type="ECO:0000256" key="2">
    <source>
        <dbReference type="SAM" id="MobiDB-lite"/>
    </source>
</evidence>
<keyword evidence="5" id="KW-1185">Reference proteome</keyword>
<dbReference type="InterPro" id="IPR001584">
    <property type="entry name" value="Integrase_cat-core"/>
</dbReference>
<reference evidence="4" key="1">
    <citation type="journal article" date="2022" name="Int. J. Mol. Sci.">
        <title>Draft Genome of Tanacetum Coccineum: Genomic Comparison of Closely Related Tanacetum-Family Plants.</title>
        <authorList>
            <person name="Yamashiro T."/>
            <person name="Shiraishi A."/>
            <person name="Nakayama K."/>
            <person name="Satake H."/>
        </authorList>
    </citation>
    <scope>NUCLEOTIDE SEQUENCE</scope>
</reference>
<protein>
    <submittedName>
        <fullName evidence="4">Retrovirus-related pol polyprotein from transposon TNT 1-94</fullName>
    </submittedName>
</protein>
<feature type="compositionally biased region" description="Polar residues" evidence="2">
    <location>
        <begin position="163"/>
        <end position="179"/>
    </location>
</feature>
<accession>A0ABQ5HV57</accession>
<dbReference type="InterPro" id="IPR039537">
    <property type="entry name" value="Retrotran_Ty1/copia-like"/>
</dbReference>
<dbReference type="PROSITE" id="PS50994">
    <property type="entry name" value="INTEGRASE"/>
    <property type="match status" value="1"/>
</dbReference>
<dbReference type="InterPro" id="IPR057670">
    <property type="entry name" value="SH3_retrovirus"/>
</dbReference>
<gene>
    <name evidence="4" type="ORF">Tco_1080289</name>
</gene>
<evidence type="ECO:0000259" key="3">
    <source>
        <dbReference type="PROSITE" id="PS50994"/>
    </source>
</evidence>
<sequence length="999" mass="115533">MTSSNNQMKNDIMAVGSRECLPMLTQEALIDAEAEVVHMILNGIGNDIYSTVDACPNAKEMWIAIERLQQGESFNMQDVKTKLLWEFEWSRFITIVKQANNLDDVSYHKLFDIMKQHQNKVNEIQAERIARNANPLVLVAATRHYPDTYPQAPPAPQPYKTHAPSSRQTTSTISHATTRNKGKEIFKAPSPPFESAPEEHNDEEEAQRDKKIQKSLALIAKQLKNIYKPTNNNLIISSNTKNKNVDTSPRTMNDKQTGQFGNQRTMTVAKNKEVIGNQRVKDYEYHKQKMLLCKKEAACIKLSAEQSEWLSDTNDERDEQELEAYYMYMIKIQEVLTTVDENFGPTYDAKPLEKGVDLDAEEPEDERVLLASFIANLKLNMEKVELERNKTFQTNQKEKEEDELKCKEALDLLAYVQANVDNITSIVETDWKQHELDMQTPIKHHIKLLVHDLLIQLAHKALKTVGIFENALKEVILEDLKYVKSVEKEADDLKMEIDDLKSQLETEKIDVLKVDDLLLQEFFSKDFVCFILLSIDDIDEYSEMICKYLEKIKECERLKIELSKSHQQKHDKSFAQLEQHCVNLELALQNAKEKTFVPKTNEDKDLSKPVTPQILPRKEKVKQVERNTNDPRVSNSTRVAYNTSVSKQQLSSTQMKDKVMQYNSQVMLKKKEVEYHHRYGAVRNDQFAPILGYGDLVQGNVTIKRESTCFVRDLQGNDLLTGTRGFYLYTIGLHECSSPTPICFMAKASTTQAWLWHRRLSHLNFDTINRLSKNDIVNGLQKLKFIKDHLCSSCELNLLHMDLCGTMRVQSINRKKYILVIIDDYSRGTEFFNKTLQTYFQEEGIRYQMTIGRTPEQNGVVERQKPTLIEVAQTMLLAYKFPLFFWAEAIETACYTQNRSLIIPRRVKTPYLIINERKATLKFLHIFCCTCYISRYGENLNKIKEKEDPCIFVGYATQSKGYRAYNKRTILIIESIHINFDELKEVMTSDDNTLGLVPQ</sequence>
<dbReference type="PANTHER" id="PTHR42648:SF18">
    <property type="entry name" value="RETROTRANSPOSON, UNCLASSIFIED-LIKE PROTEIN"/>
    <property type="match status" value="1"/>
</dbReference>
<feature type="region of interest" description="Disordered" evidence="2">
    <location>
        <begin position="149"/>
        <end position="210"/>
    </location>
</feature>
<feature type="region of interest" description="Disordered" evidence="2">
    <location>
        <begin position="238"/>
        <end position="258"/>
    </location>
</feature>
<evidence type="ECO:0000256" key="1">
    <source>
        <dbReference type="SAM" id="Coils"/>
    </source>
</evidence>
<dbReference type="PANTHER" id="PTHR42648">
    <property type="entry name" value="TRANSPOSASE, PUTATIVE-RELATED"/>
    <property type="match status" value="1"/>
</dbReference>
<proteinExistence type="predicted"/>
<dbReference type="Pfam" id="PF25597">
    <property type="entry name" value="SH3_retrovirus"/>
    <property type="match status" value="1"/>
</dbReference>
<feature type="coiled-coil region" evidence="1">
    <location>
        <begin position="374"/>
        <end position="403"/>
    </location>
</feature>
<dbReference type="Proteomes" id="UP001151760">
    <property type="component" value="Unassembled WGS sequence"/>
</dbReference>